<sequence>MDTPTLLQHFRTHDAPLVLSRGGELVWDDAELHRSARLSDPEGYALLALVPGVLPWQRARVLLCTLAASQDGLDERTRATLAKVTRALMFDLPPAYAVTALLALRRLRVNHKHATRAVVTFVLEHPEADALIEARRPALVDCFEHALGKATARGCARLIAEGDTGSGRLRRSLLRFTSDPAVAVGRVRALYAPGTYGAVAPQEPPAPLDQVGERPAIVTPTNRGDIAATLVHLYRGGPAAELRPALAGYVAEATRGLPRLAGHVAVVLDTSGSMRGYGDREWAVMSQAAALRLVLAEVCERLTVVETGEVGDRLTVVETGEVGDRLTVVEMAEVGDRLTVVETGEGDRRAMAETAGGYDRLAMVETAEGATDLATRLLDALDTRPDLVVIVTDGYENVLPGDLARVVATLPRAGVTTPVVLCQATFTAGDDVTLRDPAPQLPRQPFWHQDDFAGLLPWLFGHCAPGRDWIRTAMLSRLEGRLEGGRT</sequence>
<gene>
    <name evidence="2" type="ORF">HD596_005604</name>
</gene>
<dbReference type="PROSITE" id="PS50234">
    <property type="entry name" value="VWFA"/>
    <property type="match status" value="1"/>
</dbReference>
<feature type="domain" description="VWFA" evidence="1">
    <location>
        <begin position="263"/>
        <end position="420"/>
    </location>
</feature>
<dbReference type="SUPFAM" id="SSF53300">
    <property type="entry name" value="vWA-like"/>
    <property type="match status" value="1"/>
</dbReference>
<keyword evidence="3" id="KW-1185">Reference proteome</keyword>
<dbReference type="Proteomes" id="UP000579153">
    <property type="component" value="Unassembled WGS sequence"/>
</dbReference>
<evidence type="ECO:0000313" key="2">
    <source>
        <dbReference type="EMBL" id="MBB5778848.1"/>
    </source>
</evidence>
<dbReference type="InterPro" id="IPR036465">
    <property type="entry name" value="vWFA_dom_sf"/>
</dbReference>
<dbReference type="EMBL" id="JACHMB010000001">
    <property type="protein sequence ID" value="MBB5778848.1"/>
    <property type="molecule type" value="Genomic_DNA"/>
</dbReference>
<reference evidence="2 3" key="1">
    <citation type="submission" date="2020-08" db="EMBL/GenBank/DDBJ databases">
        <title>Sequencing the genomes of 1000 actinobacteria strains.</title>
        <authorList>
            <person name="Klenk H.-P."/>
        </authorList>
    </citation>
    <scope>NUCLEOTIDE SEQUENCE [LARGE SCALE GENOMIC DNA]</scope>
    <source>
        <strain evidence="2 3">DSM 45507</strain>
    </source>
</reference>
<name>A0A7W9G7X3_9ACTN</name>
<comment type="caution">
    <text evidence="2">The sequence shown here is derived from an EMBL/GenBank/DDBJ whole genome shotgun (WGS) entry which is preliminary data.</text>
</comment>
<proteinExistence type="predicted"/>
<evidence type="ECO:0000259" key="1">
    <source>
        <dbReference type="PROSITE" id="PS50234"/>
    </source>
</evidence>
<protein>
    <recommendedName>
        <fullName evidence="1">VWFA domain-containing protein</fullName>
    </recommendedName>
</protein>
<organism evidence="2 3">
    <name type="scientific">Nonomuraea jabiensis</name>
    <dbReference type="NCBI Taxonomy" id="882448"/>
    <lineage>
        <taxon>Bacteria</taxon>
        <taxon>Bacillati</taxon>
        <taxon>Actinomycetota</taxon>
        <taxon>Actinomycetes</taxon>
        <taxon>Streptosporangiales</taxon>
        <taxon>Streptosporangiaceae</taxon>
        <taxon>Nonomuraea</taxon>
    </lineage>
</organism>
<dbReference type="Gene3D" id="3.40.50.410">
    <property type="entry name" value="von Willebrand factor, type A domain"/>
    <property type="match status" value="1"/>
</dbReference>
<dbReference type="RefSeq" id="WP_185072239.1">
    <property type="nucleotide sequence ID" value="NZ_JACHMB010000001.1"/>
</dbReference>
<dbReference type="AlphaFoldDB" id="A0A7W9G7X3"/>
<dbReference type="InterPro" id="IPR002035">
    <property type="entry name" value="VWF_A"/>
</dbReference>
<evidence type="ECO:0000313" key="3">
    <source>
        <dbReference type="Proteomes" id="UP000579153"/>
    </source>
</evidence>
<accession>A0A7W9G7X3</accession>